<sequence length="40" mass="4877">MISTSSWMSLFSNTWVYAYDKKRYGFFMLSPRMYLLLMPL</sequence>
<proteinExistence type="predicted"/>
<evidence type="ECO:0000313" key="1">
    <source>
        <dbReference type="EMBL" id="AEB09401.1"/>
    </source>
</evidence>
<dbReference type="STRING" id="880072.Desac_1546"/>
<name>F2NHR6_DESAR</name>
<dbReference type="Proteomes" id="UP000000483">
    <property type="component" value="Chromosome"/>
</dbReference>
<evidence type="ECO:0000313" key="2">
    <source>
        <dbReference type="Proteomes" id="UP000000483"/>
    </source>
</evidence>
<dbReference type="AlphaFoldDB" id="F2NHR6"/>
<gene>
    <name evidence="1" type="ordered locus">Desac_1546</name>
</gene>
<keyword evidence="2" id="KW-1185">Reference proteome</keyword>
<dbReference type="KEGG" id="dao:Desac_1546"/>
<dbReference type="HOGENOM" id="CLU_3288420_0_0_7"/>
<organism evidence="1 2">
    <name type="scientific">Desulfobacca acetoxidans (strain ATCC 700848 / DSM 11109 / ASRB2)</name>
    <dbReference type="NCBI Taxonomy" id="880072"/>
    <lineage>
        <taxon>Bacteria</taxon>
        <taxon>Pseudomonadati</taxon>
        <taxon>Thermodesulfobacteriota</taxon>
        <taxon>Desulfobaccia</taxon>
        <taxon>Desulfobaccales</taxon>
        <taxon>Desulfobaccaceae</taxon>
        <taxon>Desulfobacca</taxon>
    </lineage>
</organism>
<protein>
    <submittedName>
        <fullName evidence="1">Putative integral membrane protein</fullName>
    </submittedName>
</protein>
<accession>F2NHR6</accession>
<dbReference type="EMBL" id="CP002629">
    <property type="protein sequence ID" value="AEB09401.1"/>
    <property type="molecule type" value="Genomic_DNA"/>
</dbReference>
<reference evidence="2" key="2">
    <citation type="submission" date="2011-03" db="EMBL/GenBank/DDBJ databases">
        <title>The complete genome of Desulfobacca acetoxidans DSM 11109.</title>
        <authorList>
            <consortium name="US DOE Joint Genome Institute (JGI-PGF)"/>
            <person name="Lucas S."/>
            <person name="Copeland A."/>
            <person name="Lapidus A."/>
            <person name="Bruce D."/>
            <person name="Goodwin L."/>
            <person name="Pitluck S."/>
            <person name="Peters L."/>
            <person name="Kyrpides N."/>
            <person name="Mavromatis K."/>
            <person name="Ivanova N."/>
            <person name="Ovchinnikova G."/>
            <person name="Teshima H."/>
            <person name="Detter J.C."/>
            <person name="Han C."/>
            <person name="Land M."/>
            <person name="Hauser L."/>
            <person name="Markowitz V."/>
            <person name="Cheng J.-F."/>
            <person name="Hugenholtz P."/>
            <person name="Woyke T."/>
            <person name="Wu D."/>
            <person name="Spring S."/>
            <person name="Schueler E."/>
            <person name="Brambilla E."/>
            <person name="Klenk H.-P."/>
            <person name="Eisen J.A."/>
        </authorList>
    </citation>
    <scope>NUCLEOTIDE SEQUENCE [LARGE SCALE GENOMIC DNA]</scope>
    <source>
        <strain evidence="2">ATCC 700848 / DSM 11109 / ASRB2</strain>
    </source>
</reference>
<reference evidence="1 2" key="1">
    <citation type="journal article" date="2011" name="Stand. Genomic Sci.">
        <title>Complete genome sequence of the acetate-degrading sulfate reducer Desulfobacca acetoxidans type strain (ASRB2).</title>
        <authorList>
            <person name="Goker M."/>
            <person name="Teshima H."/>
            <person name="Lapidus A."/>
            <person name="Nolan M."/>
            <person name="Lucas S."/>
            <person name="Hammon N."/>
            <person name="Deshpande S."/>
            <person name="Cheng J.F."/>
            <person name="Tapia R."/>
            <person name="Han C."/>
            <person name="Goodwin L."/>
            <person name="Pitluck S."/>
            <person name="Huntemann M."/>
            <person name="Liolios K."/>
            <person name="Ivanova N."/>
            <person name="Pagani I."/>
            <person name="Mavromatis K."/>
            <person name="Ovchinikova G."/>
            <person name="Pati A."/>
            <person name="Chen A."/>
            <person name="Palaniappan K."/>
            <person name="Land M."/>
            <person name="Hauser L."/>
            <person name="Brambilla E.M."/>
            <person name="Rohde M."/>
            <person name="Spring S."/>
            <person name="Detter J.C."/>
            <person name="Woyke T."/>
            <person name="Bristow J."/>
            <person name="Eisen J.A."/>
            <person name="Markowitz V."/>
            <person name="Hugenholtz P."/>
            <person name="Kyrpides N.C."/>
            <person name="Klenk H.P."/>
        </authorList>
    </citation>
    <scope>NUCLEOTIDE SEQUENCE [LARGE SCALE GENOMIC DNA]</scope>
    <source>
        <strain evidence="2">ATCC 700848 / DSM 11109 / ASRB2</strain>
    </source>
</reference>